<feature type="compositionally biased region" description="Pro residues" evidence="7">
    <location>
        <begin position="369"/>
        <end position="378"/>
    </location>
</feature>
<keyword evidence="10" id="KW-1185">Reference proteome</keyword>
<dbReference type="InterPro" id="IPR008271">
    <property type="entry name" value="Ser/Thr_kinase_AS"/>
</dbReference>
<dbReference type="SUPFAM" id="SSF56112">
    <property type="entry name" value="Protein kinase-like (PK-like)"/>
    <property type="match status" value="1"/>
</dbReference>
<feature type="compositionally biased region" description="Pro residues" evidence="7">
    <location>
        <begin position="922"/>
        <end position="935"/>
    </location>
</feature>
<evidence type="ECO:0000313" key="9">
    <source>
        <dbReference type="EMBL" id="KIM48289.1"/>
    </source>
</evidence>
<evidence type="ECO:0000256" key="7">
    <source>
        <dbReference type="SAM" id="MobiDB-lite"/>
    </source>
</evidence>
<dbReference type="InterPro" id="IPR011009">
    <property type="entry name" value="Kinase-like_dom_sf"/>
</dbReference>
<feature type="compositionally biased region" description="Acidic residues" evidence="7">
    <location>
        <begin position="871"/>
        <end position="880"/>
    </location>
</feature>
<dbReference type="Gene3D" id="1.10.510.10">
    <property type="entry name" value="Transferase(Phosphotransferase) domain 1"/>
    <property type="match status" value="1"/>
</dbReference>
<evidence type="ECO:0000313" key="10">
    <source>
        <dbReference type="Proteomes" id="UP000053424"/>
    </source>
</evidence>
<feature type="compositionally biased region" description="Polar residues" evidence="7">
    <location>
        <begin position="694"/>
        <end position="727"/>
    </location>
</feature>
<accession>A0A0C3CVW7</accession>
<feature type="region of interest" description="Disordered" evidence="7">
    <location>
        <begin position="1063"/>
        <end position="1092"/>
    </location>
</feature>
<evidence type="ECO:0000256" key="6">
    <source>
        <dbReference type="PROSITE-ProRule" id="PRU10141"/>
    </source>
</evidence>
<feature type="compositionally biased region" description="Polar residues" evidence="7">
    <location>
        <begin position="1069"/>
        <end position="1082"/>
    </location>
</feature>
<dbReference type="Pfam" id="PF00069">
    <property type="entry name" value="Pkinase"/>
    <property type="match status" value="1"/>
</dbReference>
<dbReference type="InterPro" id="IPR017441">
    <property type="entry name" value="Protein_kinase_ATP_BS"/>
</dbReference>
<feature type="compositionally biased region" description="Polar residues" evidence="7">
    <location>
        <begin position="497"/>
        <end position="514"/>
    </location>
</feature>
<feature type="compositionally biased region" description="Polar residues" evidence="7">
    <location>
        <begin position="344"/>
        <end position="355"/>
    </location>
</feature>
<dbReference type="InterPro" id="IPR050538">
    <property type="entry name" value="MAP_kinase_kinase_kinase"/>
</dbReference>
<feature type="region of interest" description="Disordered" evidence="7">
    <location>
        <begin position="638"/>
        <end position="965"/>
    </location>
</feature>
<dbReference type="EMBL" id="KN831769">
    <property type="protein sequence ID" value="KIM48289.1"/>
    <property type="molecule type" value="Genomic_DNA"/>
</dbReference>
<dbReference type="OrthoDB" id="266718at2759"/>
<dbReference type="FunFam" id="3.30.200.20:FF:000387">
    <property type="entry name" value="Serine/threonine-protein kinase STE11"/>
    <property type="match status" value="1"/>
</dbReference>
<feature type="compositionally biased region" description="Basic residues" evidence="7">
    <location>
        <begin position="322"/>
        <end position="334"/>
    </location>
</feature>
<feature type="compositionally biased region" description="Polar residues" evidence="7">
    <location>
        <begin position="652"/>
        <end position="662"/>
    </location>
</feature>
<feature type="region of interest" description="Disordered" evidence="7">
    <location>
        <begin position="294"/>
        <end position="625"/>
    </location>
</feature>
<feature type="compositionally biased region" description="Basic and acidic residues" evidence="7">
    <location>
        <begin position="440"/>
        <end position="458"/>
    </location>
</feature>
<feature type="compositionally biased region" description="Low complexity" evidence="7">
    <location>
        <begin position="663"/>
        <end position="677"/>
    </location>
</feature>
<feature type="binding site" evidence="6">
    <location>
        <position position="1124"/>
    </location>
    <ligand>
        <name>ATP</name>
        <dbReference type="ChEBI" id="CHEBI:30616"/>
    </ligand>
</feature>
<dbReference type="FunFam" id="1.10.510.10:FF:000182">
    <property type="entry name" value="MAP kinase kinase kinase mkh1"/>
    <property type="match status" value="1"/>
</dbReference>
<feature type="compositionally biased region" description="Polar residues" evidence="7">
    <location>
        <begin position="906"/>
        <end position="920"/>
    </location>
</feature>
<keyword evidence="5 6" id="KW-0067">ATP-binding</keyword>
<dbReference type="GO" id="GO:0005524">
    <property type="term" value="F:ATP binding"/>
    <property type="evidence" value="ECO:0007669"/>
    <property type="project" value="UniProtKB-UniRule"/>
</dbReference>
<evidence type="ECO:0000256" key="3">
    <source>
        <dbReference type="ARBA" id="ARBA00022741"/>
    </source>
</evidence>
<feature type="compositionally biased region" description="Low complexity" evidence="7">
    <location>
        <begin position="764"/>
        <end position="784"/>
    </location>
</feature>
<sequence>MSEDSRSTKLRKRYYVVNPGSGDSDDAKDDHRHYSRPPQQQQHRPSPSQPNLLTTTDLARPPLSPDTTPSPSTPPHPKPLPIPDPDPLPPATSRKGKFLQTLKAPFGSRPLRSAAPDPNSPRRPRTSPTITTPDSSISTPASEKVIFVTSDSERYVTVDVSGAKTAVQIRELILTKLNIFDDDEHRPYAIYQTEIGSYAIGDALTSDRLLTLCRDHGDSKGTLKFFVSHSSAPVHEPSTPLQTVEYNPIPPVLPHMVSINPLRVKRRSRSRNGSFSSTSENLPLEVAAGYEADLDYPDRDTKPPLRPSQLPTPPSLPPHPSSPRRRPSLAHHPRPASPLIPPEQSVSPPTSSERTWSQKREEKYGHALPPIPPPPMSPNRPSFALHDDPVPALSVPFSRHLRSGSDAGADRDSVLKSSEPVGDSANRQLRIREYPSLQKNRPEPSRDNLKDRNSRRAYDDEDASWEMIMPGGGRPADEVDRISPSVARSTRTHNSRYRPTSPYTSRQLLYSNPPRQAPPHVPSSLQDSRPSNQPRPARVPLPTNNVFANWKGEESGSRKASPATSTPGWQGNRLGKNMTKSMDNLKLSSHSSSSSTRRNQQQPPPQLPMTRPPASTRDVAYSPSSTLTLSGIAKSYEPPRGFVRPLPVQGSPHVTSPDFAQTSSNQYSSRSGSYPSNLMSSGHDPYPRPLSAAGDSNSMTSPTRGPYSRLQSPIYGSTLDSGESNRSPRAVSPHRAYHSPGIPGPRPRLTNYSDRSDRSSDVQSGPDTSSTTPPRTPISPQSPSRYDSSEKNGFVVEPSSPSLENPIAYSNDRSSESTLKPEDQQQFSKLLKANGHATFVPPPPPPPPQTQQRPTRQLTPPPPERSSGDIYGDDDDDDSDNANGTWIVQFKPAQSPRPPLKVQIEPPTSSHSSENGSTQPPARDPPPSNQLPAPPAASGAAALKLSSKRPESSFVDPEDDNWALRPPAENIYDHLEKFFPTHDLDKPVIEATSGETSPTTAEPTAALQLPAPVDERARIRAKKSIRIVAQEHKKRIDRTSRAADSTSYSDNVMRKRSTKLWGSRLEEVTTAQGRSASSTSLAPESPSGGPTTFKWVRGELIGRGTYGRVYLALNATTGEMIAVKQVELPQTASDKNDSRQHTVVQALKMESETLRDLDHPHIVQYLGFEETPANLSIFLEYVPGGSVGSCLHKHGKFEDNVTRSFTAQILSGLEYLHSKGILHRDLKADNILVEMSGICKISDFGISKRTEDLHGGAFTAMQGTVFWMAPEVINTQKKGYNFKIDIWSVGCVVLEMWAGMRPWMGEEMVAVMFKLYQSKQPPPVPEDIILSEEADDFRKKCFAINPEDRPSAAALRKHPYLILPPGWAFTGFT</sequence>
<organism evidence="9 10">
    <name type="scientific">Hebeloma cylindrosporum</name>
    <dbReference type="NCBI Taxonomy" id="76867"/>
    <lineage>
        <taxon>Eukaryota</taxon>
        <taxon>Fungi</taxon>
        <taxon>Dikarya</taxon>
        <taxon>Basidiomycota</taxon>
        <taxon>Agaricomycotina</taxon>
        <taxon>Agaricomycetes</taxon>
        <taxon>Agaricomycetidae</taxon>
        <taxon>Agaricales</taxon>
        <taxon>Agaricineae</taxon>
        <taxon>Hymenogastraceae</taxon>
        <taxon>Hebeloma</taxon>
    </lineage>
</organism>
<dbReference type="PROSITE" id="PS00107">
    <property type="entry name" value="PROTEIN_KINASE_ATP"/>
    <property type="match status" value="1"/>
</dbReference>
<evidence type="ECO:0000256" key="5">
    <source>
        <dbReference type="ARBA" id="ARBA00022840"/>
    </source>
</evidence>
<reference evidence="9 10" key="1">
    <citation type="submission" date="2014-04" db="EMBL/GenBank/DDBJ databases">
        <authorList>
            <consortium name="DOE Joint Genome Institute"/>
            <person name="Kuo A."/>
            <person name="Gay G."/>
            <person name="Dore J."/>
            <person name="Kohler A."/>
            <person name="Nagy L.G."/>
            <person name="Floudas D."/>
            <person name="Copeland A."/>
            <person name="Barry K.W."/>
            <person name="Cichocki N."/>
            <person name="Veneault-Fourrey C."/>
            <person name="LaButti K."/>
            <person name="Lindquist E.A."/>
            <person name="Lipzen A."/>
            <person name="Lundell T."/>
            <person name="Morin E."/>
            <person name="Murat C."/>
            <person name="Sun H."/>
            <person name="Tunlid A."/>
            <person name="Henrissat B."/>
            <person name="Grigoriev I.V."/>
            <person name="Hibbett D.S."/>
            <person name="Martin F."/>
            <person name="Nordberg H.P."/>
            <person name="Cantor M.N."/>
            <person name="Hua S.X."/>
        </authorList>
    </citation>
    <scope>NUCLEOTIDE SEQUENCE [LARGE SCALE GENOMIC DNA]</scope>
    <source>
        <strain evidence="10">h7</strain>
    </source>
</reference>
<feature type="compositionally biased region" description="Low complexity" evidence="7">
    <location>
        <begin position="126"/>
        <end position="139"/>
    </location>
</feature>
<gene>
    <name evidence="9" type="ORF">M413DRAFT_440009</name>
</gene>
<feature type="compositionally biased region" description="Pro residues" evidence="7">
    <location>
        <begin position="304"/>
        <end position="321"/>
    </location>
</feature>
<keyword evidence="4" id="KW-0418">Kinase</keyword>
<feature type="compositionally biased region" description="Low complexity" evidence="7">
    <location>
        <begin position="936"/>
        <end position="945"/>
    </location>
</feature>
<evidence type="ECO:0000259" key="8">
    <source>
        <dbReference type="PROSITE" id="PS50011"/>
    </source>
</evidence>
<proteinExistence type="inferred from homology"/>
<feature type="region of interest" description="Disordered" evidence="7">
    <location>
        <begin position="1"/>
        <end position="139"/>
    </location>
</feature>
<dbReference type="PROSITE" id="PS50011">
    <property type="entry name" value="PROTEIN_KINASE_DOM"/>
    <property type="match status" value="1"/>
</dbReference>
<comment type="similarity">
    <text evidence="1">Belongs to the protein kinase superfamily. STE Ser/Thr protein kinase family. MAP kinase kinase kinase subfamily.</text>
</comment>
<feature type="compositionally biased region" description="Polar residues" evidence="7">
    <location>
        <begin position="523"/>
        <end position="534"/>
    </location>
</feature>
<dbReference type="InterPro" id="IPR000719">
    <property type="entry name" value="Prot_kinase_dom"/>
</dbReference>
<reference evidence="10" key="2">
    <citation type="submission" date="2015-01" db="EMBL/GenBank/DDBJ databases">
        <title>Evolutionary Origins and Diversification of the Mycorrhizal Mutualists.</title>
        <authorList>
            <consortium name="DOE Joint Genome Institute"/>
            <consortium name="Mycorrhizal Genomics Consortium"/>
            <person name="Kohler A."/>
            <person name="Kuo A."/>
            <person name="Nagy L.G."/>
            <person name="Floudas D."/>
            <person name="Copeland A."/>
            <person name="Barry K.W."/>
            <person name="Cichocki N."/>
            <person name="Veneault-Fourrey C."/>
            <person name="LaButti K."/>
            <person name="Lindquist E.A."/>
            <person name="Lipzen A."/>
            <person name="Lundell T."/>
            <person name="Morin E."/>
            <person name="Murat C."/>
            <person name="Riley R."/>
            <person name="Ohm R."/>
            <person name="Sun H."/>
            <person name="Tunlid A."/>
            <person name="Henrissat B."/>
            <person name="Grigoriev I.V."/>
            <person name="Hibbett D.S."/>
            <person name="Martin F."/>
        </authorList>
    </citation>
    <scope>NUCLEOTIDE SEQUENCE [LARGE SCALE GENOMIC DNA]</scope>
    <source>
        <strain evidence="10">h7</strain>
    </source>
</reference>
<dbReference type="SMART" id="SM00220">
    <property type="entry name" value="S_TKc"/>
    <property type="match status" value="1"/>
</dbReference>
<feature type="compositionally biased region" description="Pro residues" evidence="7">
    <location>
        <begin position="71"/>
        <end position="90"/>
    </location>
</feature>
<name>A0A0C3CVW7_HEBCY</name>
<protein>
    <recommendedName>
        <fullName evidence="8">Protein kinase domain-containing protein</fullName>
    </recommendedName>
</protein>
<feature type="compositionally biased region" description="Basic and acidic residues" evidence="7">
    <location>
        <begin position="813"/>
        <end position="823"/>
    </location>
</feature>
<feature type="compositionally biased region" description="Low complexity" evidence="7">
    <location>
        <begin position="36"/>
        <end position="50"/>
    </location>
</feature>
<dbReference type="PANTHER" id="PTHR48016:SF48">
    <property type="entry name" value="SERINE_THREONINE-PROTEIN KINASE BCK1_SLK1_SSP31"/>
    <property type="match status" value="1"/>
</dbReference>
<evidence type="ECO:0000256" key="1">
    <source>
        <dbReference type="ARBA" id="ARBA00006529"/>
    </source>
</evidence>
<keyword evidence="2" id="KW-0808">Transferase</keyword>
<evidence type="ECO:0000256" key="2">
    <source>
        <dbReference type="ARBA" id="ARBA00022679"/>
    </source>
</evidence>
<dbReference type="GO" id="GO:0004709">
    <property type="term" value="F:MAP kinase kinase kinase activity"/>
    <property type="evidence" value="ECO:0007669"/>
    <property type="project" value="UniProtKB-ARBA"/>
</dbReference>
<feature type="compositionally biased region" description="Basic and acidic residues" evidence="7">
    <location>
        <begin position="356"/>
        <end position="365"/>
    </location>
</feature>
<dbReference type="GO" id="GO:0000196">
    <property type="term" value="P:cell integrity MAPK cascade"/>
    <property type="evidence" value="ECO:0007669"/>
    <property type="project" value="UniProtKB-ARBA"/>
</dbReference>
<dbReference type="PANTHER" id="PTHR48016">
    <property type="entry name" value="MAP KINASE KINASE KINASE SSK2-RELATED-RELATED"/>
    <property type="match status" value="1"/>
</dbReference>
<feature type="compositionally biased region" description="Pro residues" evidence="7">
    <location>
        <begin position="602"/>
        <end position="611"/>
    </location>
</feature>
<dbReference type="HOGENOM" id="CLU_004980_0_0_1"/>
<dbReference type="PROSITE" id="PS00108">
    <property type="entry name" value="PROTEIN_KINASE_ST"/>
    <property type="match status" value="1"/>
</dbReference>
<keyword evidence="3 6" id="KW-0547">Nucleotide-binding</keyword>
<dbReference type="STRING" id="686832.A0A0C3CVW7"/>
<feature type="domain" description="Protein kinase" evidence="8">
    <location>
        <begin position="1095"/>
        <end position="1361"/>
    </location>
</feature>
<feature type="compositionally biased region" description="Pro residues" evidence="7">
    <location>
        <begin position="840"/>
        <end position="849"/>
    </location>
</feature>
<evidence type="ECO:0000256" key="4">
    <source>
        <dbReference type="ARBA" id="ARBA00022777"/>
    </source>
</evidence>
<dbReference type="Proteomes" id="UP000053424">
    <property type="component" value="Unassembled WGS sequence"/>
</dbReference>